<dbReference type="PANTHER" id="PTHR35174:SF3">
    <property type="entry name" value="BLL7171 PROTEIN"/>
    <property type="match status" value="1"/>
</dbReference>
<organism evidence="3 4">
    <name type="scientific">Microbacterium arthrosphaerae</name>
    <dbReference type="NCBI Taxonomy" id="792652"/>
    <lineage>
        <taxon>Bacteria</taxon>
        <taxon>Bacillati</taxon>
        <taxon>Actinomycetota</taxon>
        <taxon>Actinomycetes</taxon>
        <taxon>Micrococcales</taxon>
        <taxon>Microbacteriaceae</taxon>
        <taxon>Microbacterium</taxon>
    </lineage>
</organism>
<accession>A0ABU4H1I2</accession>
<sequence>MKYVIMFTSTPELDAAVPEERAQEVYGRIFEWFQTYSDRIADGGAELLPVSTATTVKHGPDGPVVVDGPFSEAKEVVGGFSVIDVPDLDAAIALVKTWPSMELPGVAIEIRPMVTDYSQFEQ</sequence>
<evidence type="ECO:0000256" key="1">
    <source>
        <dbReference type="ARBA" id="ARBA00007689"/>
    </source>
</evidence>
<gene>
    <name evidence="3" type="ORF">R8Z58_10450</name>
</gene>
<dbReference type="SUPFAM" id="SSF54909">
    <property type="entry name" value="Dimeric alpha+beta barrel"/>
    <property type="match status" value="1"/>
</dbReference>
<dbReference type="Proteomes" id="UP001283109">
    <property type="component" value="Unassembled WGS sequence"/>
</dbReference>
<proteinExistence type="inferred from homology"/>
<dbReference type="InterPro" id="IPR011008">
    <property type="entry name" value="Dimeric_a/b-barrel"/>
</dbReference>
<dbReference type="EMBL" id="JAWQEV010000003">
    <property type="protein sequence ID" value="MDW4573189.1"/>
    <property type="molecule type" value="Genomic_DNA"/>
</dbReference>
<comment type="similarity">
    <text evidence="1">Belongs to the YciI family.</text>
</comment>
<comment type="caution">
    <text evidence="3">The sequence shown here is derived from an EMBL/GenBank/DDBJ whole genome shotgun (WGS) entry which is preliminary data.</text>
</comment>
<dbReference type="PANTHER" id="PTHR35174">
    <property type="entry name" value="BLL7171 PROTEIN-RELATED"/>
    <property type="match status" value="1"/>
</dbReference>
<evidence type="ECO:0000313" key="3">
    <source>
        <dbReference type="EMBL" id="MDW4573189.1"/>
    </source>
</evidence>
<reference evidence="3 4" key="1">
    <citation type="submission" date="2023-11" db="EMBL/GenBank/DDBJ databases">
        <title>Draft genome sequence of Microbacterium arthrosphaerae JCM 30492.</title>
        <authorList>
            <person name="Zhang G."/>
            <person name="Ding Y."/>
        </authorList>
    </citation>
    <scope>NUCLEOTIDE SEQUENCE [LARGE SCALE GENOMIC DNA]</scope>
    <source>
        <strain evidence="3 4">JCM 30492</strain>
    </source>
</reference>
<keyword evidence="4" id="KW-1185">Reference proteome</keyword>
<dbReference type="Pfam" id="PF03795">
    <property type="entry name" value="YCII"/>
    <property type="match status" value="1"/>
</dbReference>
<name>A0ABU4H1I2_9MICO</name>
<dbReference type="RefSeq" id="WP_318353708.1">
    <property type="nucleotide sequence ID" value="NZ_JAWQEV010000003.1"/>
</dbReference>
<dbReference type="Gene3D" id="3.30.70.1060">
    <property type="entry name" value="Dimeric alpha+beta barrel"/>
    <property type="match status" value="1"/>
</dbReference>
<protein>
    <submittedName>
        <fullName evidence="3">YciI family protein</fullName>
    </submittedName>
</protein>
<feature type="domain" description="YCII-related" evidence="2">
    <location>
        <begin position="1"/>
        <end position="106"/>
    </location>
</feature>
<dbReference type="InterPro" id="IPR005545">
    <property type="entry name" value="YCII"/>
</dbReference>
<evidence type="ECO:0000313" key="4">
    <source>
        <dbReference type="Proteomes" id="UP001283109"/>
    </source>
</evidence>
<evidence type="ECO:0000259" key="2">
    <source>
        <dbReference type="Pfam" id="PF03795"/>
    </source>
</evidence>